<protein>
    <recommendedName>
        <fullName evidence="2">ABC transporter substrate-binding protein</fullName>
    </recommendedName>
</protein>
<dbReference type="EMBL" id="UINC01000559">
    <property type="protein sequence ID" value="SUZ57480.1"/>
    <property type="molecule type" value="Genomic_DNA"/>
</dbReference>
<dbReference type="PANTHER" id="PTHR43649:SF12">
    <property type="entry name" value="DIACETYLCHITOBIOSE BINDING PROTEIN DASA"/>
    <property type="match status" value="1"/>
</dbReference>
<dbReference type="SUPFAM" id="SSF53850">
    <property type="entry name" value="Periplasmic binding protein-like II"/>
    <property type="match status" value="1"/>
</dbReference>
<dbReference type="PANTHER" id="PTHR43649">
    <property type="entry name" value="ARABINOSE-BINDING PROTEIN-RELATED"/>
    <property type="match status" value="1"/>
</dbReference>
<dbReference type="Pfam" id="PF13416">
    <property type="entry name" value="SBP_bac_8"/>
    <property type="match status" value="1"/>
</dbReference>
<reference evidence="1" key="1">
    <citation type="submission" date="2018-05" db="EMBL/GenBank/DDBJ databases">
        <authorList>
            <person name="Lanie J.A."/>
            <person name="Ng W.-L."/>
            <person name="Kazmierczak K.M."/>
            <person name="Andrzejewski T.M."/>
            <person name="Davidsen T.M."/>
            <person name="Wayne K.J."/>
            <person name="Tettelin H."/>
            <person name="Glass J.I."/>
            <person name="Rusch D."/>
            <person name="Podicherti R."/>
            <person name="Tsui H.-C.T."/>
            <person name="Winkler M.E."/>
        </authorList>
    </citation>
    <scope>NUCLEOTIDE SEQUENCE</scope>
</reference>
<dbReference type="InterPro" id="IPR006059">
    <property type="entry name" value="SBP"/>
</dbReference>
<evidence type="ECO:0000313" key="1">
    <source>
        <dbReference type="EMBL" id="SUZ57480.1"/>
    </source>
</evidence>
<dbReference type="InterPro" id="IPR050490">
    <property type="entry name" value="Bact_solute-bd_prot1"/>
</dbReference>
<evidence type="ECO:0008006" key="2">
    <source>
        <dbReference type="Google" id="ProtNLM"/>
    </source>
</evidence>
<organism evidence="1">
    <name type="scientific">marine metagenome</name>
    <dbReference type="NCBI Taxonomy" id="408172"/>
    <lineage>
        <taxon>unclassified sequences</taxon>
        <taxon>metagenomes</taxon>
        <taxon>ecological metagenomes</taxon>
    </lineage>
</organism>
<name>A0A381NSE7_9ZZZZ</name>
<proteinExistence type="predicted"/>
<dbReference type="Gene3D" id="3.40.190.10">
    <property type="entry name" value="Periplasmic binding protein-like II"/>
    <property type="match status" value="1"/>
</dbReference>
<sequence>MKRLSKFVLGAILPMAALIGGQVSAKDYADMDFSGITVTVLSRPGPVISGAVDERGKQFKELTGLNVVVEELPYSELFNKILTDWSQGTNSIDAAVTSSAWVPELVDMGLVANLEEFVQADTNLKPEDITTYFREFNQKVNGDTYTLTLDGDFHMFYYRTDVLNRFSQEPPRSWDEWFAVAEAINGKDMNGDGEPDYASCQFKKRSAQNYFVIMSVAAPYLQTMGTSQGLWLDTETGNPGINNPGMAEALRVYKKMGDYGPPDELNMDIADIRSMYLAGRCGMLIEWGDTSPLALESDVVRNLWGASQMPGSTKVWNRDTNTLDDCNPTLCPHAEDGINHSPFGAFGGWSAYINKNADPKVLEAAYQFFSYMNAPEQSNYDVTQGWTGFNPYRTSQFENLDNWLDAGFTRASAAAYLNGLKESLNNPNFSSDLKIPGAAQYTSVILDRELARYLAGEISADQMMSNVEEGWNEVTDDFGRDRQIKLYRGMLGLSAAMN</sequence>
<gene>
    <name evidence="1" type="ORF">METZ01_LOCUS10334</name>
</gene>
<accession>A0A381NSE7</accession>
<dbReference type="AlphaFoldDB" id="A0A381NSE7"/>